<gene>
    <name evidence="2" type="ORF">SAMN05444278_10780</name>
</gene>
<evidence type="ECO:0000259" key="1">
    <source>
        <dbReference type="Pfam" id="PF00534"/>
    </source>
</evidence>
<dbReference type="Proteomes" id="UP000184462">
    <property type="component" value="Unassembled WGS sequence"/>
</dbReference>
<dbReference type="GO" id="GO:0016757">
    <property type="term" value="F:glycosyltransferase activity"/>
    <property type="evidence" value="ECO:0007669"/>
    <property type="project" value="InterPro"/>
</dbReference>
<feature type="domain" description="Glycosyl transferase family 1" evidence="1">
    <location>
        <begin position="194"/>
        <end position="354"/>
    </location>
</feature>
<dbReference type="PANTHER" id="PTHR12526">
    <property type="entry name" value="GLYCOSYLTRANSFERASE"/>
    <property type="match status" value="1"/>
</dbReference>
<name>A0A1M4X2X5_9FLAO</name>
<keyword evidence="2" id="KW-0808">Transferase</keyword>
<dbReference type="STRING" id="1155689.SAMN05444278_10780"/>
<accession>A0A1M4X2X5</accession>
<keyword evidence="3" id="KW-1185">Reference proteome</keyword>
<dbReference type="EMBL" id="FQTW01000007">
    <property type="protein sequence ID" value="SHE87846.1"/>
    <property type="molecule type" value="Genomic_DNA"/>
</dbReference>
<evidence type="ECO:0000313" key="3">
    <source>
        <dbReference type="Proteomes" id="UP000184462"/>
    </source>
</evidence>
<dbReference type="SUPFAM" id="SSF53756">
    <property type="entry name" value="UDP-Glycosyltransferase/glycogen phosphorylase"/>
    <property type="match status" value="1"/>
</dbReference>
<dbReference type="Gene3D" id="3.40.50.2000">
    <property type="entry name" value="Glycogen Phosphorylase B"/>
    <property type="match status" value="2"/>
</dbReference>
<proteinExistence type="predicted"/>
<evidence type="ECO:0000313" key="2">
    <source>
        <dbReference type="EMBL" id="SHE87846.1"/>
    </source>
</evidence>
<dbReference type="CDD" id="cd03801">
    <property type="entry name" value="GT4_PimA-like"/>
    <property type="match status" value="1"/>
</dbReference>
<dbReference type="InterPro" id="IPR001296">
    <property type="entry name" value="Glyco_trans_1"/>
</dbReference>
<dbReference type="OrthoDB" id="1395864at2"/>
<protein>
    <submittedName>
        <fullName evidence="2">Glycosyltransferase involved in cell wall bisynthesis</fullName>
    </submittedName>
</protein>
<dbReference type="PANTHER" id="PTHR12526:SF630">
    <property type="entry name" value="GLYCOSYLTRANSFERASE"/>
    <property type="match status" value="1"/>
</dbReference>
<reference evidence="2 3" key="1">
    <citation type="submission" date="2016-11" db="EMBL/GenBank/DDBJ databases">
        <authorList>
            <person name="Jaros S."/>
            <person name="Januszkiewicz K."/>
            <person name="Wedrychowicz H."/>
        </authorList>
    </citation>
    <scope>NUCLEOTIDE SEQUENCE [LARGE SCALE GENOMIC DNA]</scope>
    <source>
        <strain evidence="2 3">DSM 25661</strain>
    </source>
</reference>
<dbReference type="RefSeq" id="WP_073193342.1">
    <property type="nucleotide sequence ID" value="NZ_FQTW01000007.1"/>
</dbReference>
<dbReference type="Pfam" id="PF00534">
    <property type="entry name" value="Glycos_transf_1"/>
    <property type="match status" value="1"/>
</dbReference>
<dbReference type="AlphaFoldDB" id="A0A1M4X2X5"/>
<sequence>MTFLIISHTNHYKVNDQLYAYAPYVREINLWLKHVDQVNIVAPVSNNYDKNINLAYQHSTISIDEVPAFSLIGLKEKINTLKKLPKILRVLYKAMKQADHIHLRCPGNMGLLGCLVQILFPKTPKTAKYAGNWDPKSQQPWSYKLQKWILSNTRLTKNMQVLVYGQWLNQTKNIKPFFTATYNDSEKEPLYVRNYTKPWHFCFVGSLSKGKRPQLALELVNKLRQKGMDAVIHFYGDGELKTSLNEDLQQLNAQDWAFVYGNQPKDVVKKALKYSHFLILSSQSEGWPKVVAEAMFWGCIPIVTPISCVPWMLGDGQRGILIDSQNIDQTLKQLLAFKKTPKSLEQLSTNAAEWSRNYTLDKFEDEIRKLL</sequence>
<organism evidence="2 3">
    <name type="scientific">Psychroflexus salarius</name>
    <dbReference type="NCBI Taxonomy" id="1155689"/>
    <lineage>
        <taxon>Bacteria</taxon>
        <taxon>Pseudomonadati</taxon>
        <taxon>Bacteroidota</taxon>
        <taxon>Flavobacteriia</taxon>
        <taxon>Flavobacteriales</taxon>
        <taxon>Flavobacteriaceae</taxon>
        <taxon>Psychroflexus</taxon>
    </lineage>
</organism>